<gene>
    <name evidence="3" type="ORF">Poli38472_013535</name>
</gene>
<evidence type="ECO:0000256" key="1">
    <source>
        <dbReference type="SAM" id="MobiDB-lite"/>
    </source>
</evidence>
<dbReference type="Gene3D" id="2.30.30.100">
    <property type="match status" value="1"/>
</dbReference>
<dbReference type="InterPro" id="IPR010920">
    <property type="entry name" value="LSM_dom_sf"/>
</dbReference>
<feature type="region of interest" description="Disordered" evidence="1">
    <location>
        <begin position="17"/>
        <end position="41"/>
    </location>
</feature>
<dbReference type="InterPro" id="IPR050914">
    <property type="entry name" value="snRNP_SmB/NAA38-like"/>
</dbReference>
<dbReference type="InterPro" id="IPR001163">
    <property type="entry name" value="Sm_dom_euk/arc"/>
</dbReference>
<evidence type="ECO:0000313" key="3">
    <source>
        <dbReference type="EMBL" id="TMW58061.1"/>
    </source>
</evidence>
<protein>
    <recommendedName>
        <fullName evidence="2">Sm domain-containing protein</fullName>
    </recommendedName>
</protein>
<feature type="compositionally biased region" description="Basic residues" evidence="1">
    <location>
        <begin position="98"/>
        <end position="113"/>
    </location>
</feature>
<feature type="region of interest" description="Disordered" evidence="1">
    <location>
        <begin position="93"/>
        <end position="117"/>
    </location>
</feature>
<dbReference type="SMART" id="SM00651">
    <property type="entry name" value="Sm"/>
    <property type="match status" value="1"/>
</dbReference>
<feature type="domain" description="Sm" evidence="2">
    <location>
        <begin position="46"/>
        <end position="157"/>
    </location>
</feature>
<dbReference type="PANTHER" id="PTHR10701:SF5">
    <property type="entry name" value="N-ALPHA-ACETYLTRANSFERASE 38, NATC AUXILIARY SUBUNIT"/>
    <property type="match status" value="1"/>
</dbReference>
<dbReference type="CDD" id="cd06168">
    <property type="entry name" value="LSMD1"/>
    <property type="match status" value="1"/>
</dbReference>
<reference evidence="3" key="1">
    <citation type="submission" date="2019-03" db="EMBL/GenBank/DDBJ databases">
        <title>Long read genome sequence of the mycoparasitic Pythium oligandrum ATCC 38472 isolated from sugarbeet rhizosphere.</title>
        <authorList>
            <person name="Gaulin E."/>
        </authorList>
    </citation>
    <scope>NUCLEOTIDE SEQUENCE</scope>
    <source>
        <strain evidence="3">ATCC 38472_TT</strain>
    </source>
</reference>
<dbReference type="SUPFAM" id="SSF50182">
    <property type="entry name" value="Sm-like ribonucleoproteins"/>
    <property type="match status" value="1"/>
</dbReference>
<dbReference type="EMBL" id="SPLM01000113">
    <property type="protein sequence ID" value="TMW58061.1"/>
    <property type="molecule type" value="Genomic_DNA"/>
</dbReference>
<dbReference type="Pfam" id="PF01423">
    <property type="entry name" value="LSM"/>
    <property type="match status" value="1"/>
</dbReference>
<sequence length="165" mass="17820">MMLTTAVLSLNGAPQLVLRDGEDTPSAPYGSATDSAKPQPPVVAGDATVAVMKLLGAIVRIKITDGRVLVGKFHCFDKHQNVILTDTREYVPPASHAQTHKPTGKKGKGKKEHHVQTEAELQEEEAKELWKTGTSRSLGMALVPGKHIVYIKVHQTAYDRVAGAH</sequence>
<dbReference type="PROSITE" id="PS52002">
    <property type="entry name" value="SM"/>
    <property type="match status" value="1"/>
</dbReference>
<organism evidence="3 4">
    <name type="scientific">Pythium oligandrum</name>
    <name type="common">Mycoparasitic fungus</name>
    <dbReference type="NCBI Taxonomy" id="41045"/>
    <lineage>
        <taxon>Eukaryota</taxon>
        <taxon>Sar</taxon>
        <taxon>Stramenopiles</taxon>
        <taxon>Oomycota</taxon>
        <taxon>Peronosporomycetes</taxon>
        <taxon>Pythiales</taxon>
        <taxon>Pythiaceae</taxon>
        <taxon>Pythium</taxon>
    </lineage>
</organism>
<dbReference type="GO" id="GO:0031417">
    <property type="term" value="C:NatC complex"/>
    <property type="evidence" value="ECO:0007669"/>
    <property type="project" value="InterPro"/>
</dbReference>
<accession>A0A8K1C7Z0</accession>
<evidence type="ECO:0000313" key="4">
    <source>
        <dbReference type="Proteomes" id="UP000794436"/>
    </source>
</evidence>
<dbReference type="AlphaFoldDB" id="A0A8K1C7Z0"/>
<dbReference type="PANTHER" id="PTHR10701">
    <property type="entry name" value="SMALL NUCLEAR RIBONUCLEOPROTEIN-ASSOCIATED PROTEIN B AND N"/>
    <property type="match status" value="1"/>
</dbReference>
<dbReference type="InterPro" id="IPR034110">
    <property type="entry name" value="LSMD1_Sm"/>
</dbReference>
<dbReference type="Proteomes" id="UP000794436">
    <property type="component" value="Unassembled WGS sequence"/>
</dbReference>
<name>A0A8K1C7Z0_PYTOL</name>
<keyword evidence="4" id="KW-1185">Reference proteome</keyword>
<evidence type="ECO:0000259" key="2">
    <source>
        <dbReference type="PROSITE" id="PS52002"/>
    </source>
</evidence>
<dbReference type="GO" id="GO:0003723">
    <property type="term" value="F:RNA binding"/>
    <property type="evidence" value="ECO:0007669"/>
    <property type="project" value="InterPro"/>
</dbReference>
<dbReference type="OrthoDB" id="368909at2759"/>
<dbReference type="InterPro" id="IPR047575">
    <property type="entry name" value="Sm"/>
</dbReference>
<comment type="caution">
    <text evidence="3">The sequence shown here is derived from an EMBL/GenBank/DDBJ whole genome shotgun (WGS) entry which is preliminary data.</text>
</comment>
<proteinExistence type="predicted"/>